<evidence type="ECO:0000313" key="2">
    <source>
        <dbReference type="EMBL" id="KAG0141992.1"/>
    </source>
</evidence>
<dbReference type="Proteomes" id="UP000886653">
    <property type="component" value="Unassembled WGS sequence"/>
</dbReference>
<dbReference type="Pfam" id="PF03184">
    <property type="entry name" value="DDE_1"/>
    <property type="match status" value="1"/>
</dbReference>
<dbReference type="OrthoDB" id="2507440at2759"/>
<organism evidence="2 3">
    <name type="scientific">Cronartium quercuum f. sp. fusiforme G11</name>
    <dbReference type="NCBI Taxonomy" id="708437"/>
    <lineage>
        <taxon>Eukaryota</taxon>
        <taxon>Fungi</taxon>
        <taxon>Dikarya</taxon>
        <taxon>Basidiomycota</taxon>
        <taxon>Pucciniomycotina</taxon>
        <taxon>Pucciniomycetes</taxon>
        <taxon>Pucciniales</taxon>
        <taxon>Coleosporiaceae</taxon>
        <taxon>Cronartium</taxon>
    </lineage>
</organism>
<feature type="non-terminal residue" evidence="2">
    <location>
        <position position="1"/>
    </location>
</feature>
<proteinExistence type="predicted"/>
<dbReference type="GO" id="GO:0003677">
    <property type="term" value="F:DNA binding"/>
    <property type="evidence" value="ECO:0007669"/>
    <property type="project" value="TreeGrafter"/>
</dbReference>
<feature type="domain" description="DDE-1" evidence="1">
    <location>
        <begin position="100"/>
        <end position="223"/>
    </location>
</feature>
<protein>
    <recommendedName>
        <fullName evidence="1">DDE-1 domain-containing protein</fullName>
    </recommendedName>
</protein>
<dbReference type="EMBL" id="MU167364">
    <property type="protein sequence ID" value="KAG0141992.1"/>
    <property type="molecule type" value="Genomic_DNA"/>
</dbReference>
<dbReference type="GO" id="GO:0005634">
    <property type="term" value="C:nucleus"/>
    <property type="evidence" value="ECO:0007669"/>
    <property type="project" value="TreeGrafter"/>
</dbReference>
<reference evidence="2" key="1">
    <citation type="submission" date="2013-11" db="EMBL/GenBank/DDBJ databases">
        <title>Genome sequence of the fusiform rust pathogen reveals effectors for host alternation and coevolution with pine.</title>
        <authorList>
            <consortium name="DOE Joint Genome Institute"/>
            <person name="Smith K."/>
            <person name="Pendleton A."/>
            <person name="Kubisiak T."/>
            <person name="Anderson C."/>
            <person name="Salamov A."/>
            <person name="Aerts A."/>
            <person name="Riley R."/>
            <person name="Clum A."/>
            <person name="Lindquist E."/>
            <person name="Ence D."/>
            <person name="Campbell M."/>
            <person name="Kronenberg Z."/>
            <person name="Feau N."/>
            <person name="Dhillon B."/>
            <person name="Hamelin R."/>
            <person name="Burleigh J."/>
            <person name="Smith J."/>
            <person name="Yandell M."/>
            <person name="Nelson C."/>
            <person name="Grigoriev I."/>
            <person name="Davis J."/>
        </authorList>
    </citation>
    <scope>NUCLEOTIDE SEQUENCE</scope>
    <source>
        <strain evidence="2">G11</strain>
    </source>
</reference>
<sequence length="224" mass="25702">IIQEKWAHFAHILKIPSSQWIRGSNGWMAKFKAKLGIWTFVQHGEAASVDEKMVTAEWKCLTMLCKSYHPKDVFNMDERGLIPPDCALANAIAHGLKSSKNRLTFALTCNALGTEKLEPLIIGRYQRLHCFKRRSGSELGLLYFFNTKAWMNHMIFQDWIAKLNLKCVAKQRHILLLLDNFTGHLLPPAPLTNVRVEFFHPNMTSHLQPLNSGIIQDFKSNFKT</sequence>
<name>A0A9P6NCZ9_9BASI</name>
<dbReference type="InterPro" id="IPR050863">
    <property type="entry name" value="CenT-Element_Derived"/>
</dbReference>
<dbReference type="PANTHER" id="PTHR19303">
    <property type="entry name" value="TRANSPOSON"/>
    <property type="match status" value="1"/>
</dbReference>
<accession>A0A9P6NCZ9</accession>
<dbReference type="AlphaFoldDB" id="A0A9P6NCZ9"/>
<keyword evidence="3" id="KW-1185">Reference proteome</keyword>
<dbReference type="PANTHER" id="PTHR19303:SF73">
    <property type="entry name" value="PROTEIN PDC2"/>
    <property type="match status" value="1"/>
</dbReference>
<comment type="caution">
    <text evidence="2">The sequence shown here is derived from an EMBL/GenBank/DDBJ whole genome shotgun (WGS) entry which is preliminary data.</text>
</comment>
<gene>
    <name evidence="2" type="ORF">CROQUDRAFT_50955</name>
</gene>
<evidence type="ECO:0000313" key="3">
    <source>
        <dbReference type="Proteomes" id="UP000886653"/>
    </source>
</evidence>
<evidence type="ECO:0000259" key="1">
    <source>
        <dbReference type="Pfam" id="PF03184"/>
    </source>
</evidence>
<dbReference type="InterPro" id="IPR004875">
    <property type="entry name" value="DDE_SF_endonuclease_dom"/>
</dbReference>